<sequence>MNSLFWEKIADEREIWIEKNSQLVSDSIKRSEEIRTELQQEHMTAIERLQAQLEIAKREPNKVVTMISLTDRQTSVQEELMKKLSTSLNRIETELGTKRLTLQRMQNENEQEWKLVRSRVNSLHNLGHTIYELMRRTQSLIDYYSELANNQSTKCQELAAEHKKQIDALMQDYEQAQALLKQQILRQRNKVE</sequence>
<keyword evidence="3" id="KW-1185">Reference proteome</keyword>
<evidence type="ECO:0000313" key="2">
    <source>
        <dbReference type="EMBL" id="KAL3313707.1"/>
    </source>
</evidence>
<dbReference type="AlphaFoldDB" id="A0ABD2Q3K5"/>
<organism evidence="2 3">
    <name type="scientific">Cichlidogyrus casuarinus</name>
    <dbReference type="NCBI Taxonomy" id="1844966"/>
    <lineage>
        <taxon>Eukaryota</taxon>
        <taxon>Metazoa</taxon>
        <taxon>Spiralia</taxon>
        <taxon>Lophotrochozoa</taxon>
        <taxon>Platyhelminthes</taxon>
        <taxon>Monogenea</taxon>
        <taxon>Monopisthocotylea</taxon>
        <taxon>Dactylogyridea</taxon>
        <taxon>Ancyrocephalidae</taxon>
        <taxon>Cichlidogyrus</taxon>
    </lineage>
</organism>
<accession>A0ABD2Q3K5</accession>
<feature type="coiled-coil region" evidence="1">
    <location>
        <begin position="159"/>
        <end position="190"/>
    </location>
</feature>
<evidence type="ECO:0000256" key="1">
    <source>
        <dbReference type="SAM" id="Coils"/>
    </source>
</evidence>
<protein>
    <submittedName>
        <fullName evidence="2">Uncharacterized protein</fullName>
    </submittedName>
</protein>
<reference evidence="2 3" key="1">
    <citation type="submission" date="2024-11" db="EMBL/GenBank/DDBJ databases">
        <title>Adaptive evolution of stress response genes in parasites aligns with host niche diversity.</title>
        <authorList>
            <person name="Hahn C."/>
            <person name="Resl P."/>
        </authorList>
    </citation>
    <scope>NUCLEOTIDE SEQUENCE [LARGE SCALE GENOMIC DNA]</scope>
    <source>
        <strain evidence="2">EGGRZ-B1_66</strain>
        <tissue evidence="2">Body</tissue>
    </source>
</reference>
<proteinExistence type="predicted"/>
<dbReference type="EMBL" id="JBJKFK010001218">
    <property type="protein sequence ID" value="KAL3313707.1"/>
    <property type="molecule type" value="Genomic_DNA"/>
</dbReference>
<keyword evidence="1" id="KW-0175">Coiled coil</keyword>
<gene>
    <name evidence="2" type="ORF">Ciccas_007696</name>
</gene>
<comment type="caution">
    <text evidence="2">The sequence shown here is derived from an EMBL/GenBank/DDBJ whole genome shotgun (WGS) entry which is preliminary data.</text>
</comment>
<dbReference type="Proteomes" id="UP001626550">
    <property type="component" value="Unassembled WGS sequence"/>
</dbReference>
<name>A0ABD2Q3K5_9PLAT</name>
<evidence type="ECO:0000313" key="3">
    <source>
        <dbReference type="Proteomes" id="UP001626550"/>
    </source>
</evidence>